<dbReference type="eggNOG" id="COG0654">
    <property type="taxonomic scope" value="Bacteria"/>
</dbReference>
<dbReference type="PATRIC" id="fig|1123360.3.peg.1770"/>
<dbReference type="RefSeq" id="WP_021100350.1">
    <property type="nucleotide sequence ID" value="NZ_KE557306.1"/>
</dbReference>
<dbReference type="OrthoDB" id="4230779at2"/>
<evidence type="ECO:0000256" key="4">
    <source>
        <dbReference type="ARBA" id="ARBA00023002"/>
    </source>
</evidence>
<dbReference type="InterPro" id="IPR036188">
    <property type="entry name" value="FAD/NAD-bd_sf"/>
</dbReference>
<dbReference type="EMBL" id="AONI01000010">
    <property type="protein sequence ID" value="EPX78970.1"/>
    <property type="molecule type" value="Genomic_DNA"/>
</dbReference>
<evidence type="ECO:0000256" key="2">
    <source>
        <dbReference type="ARBA" id="ARBA00022630"/>
    </source>
</evidence>
<dbReference type="EC" id="1.14.13.1" evidence="7"/>
<evidence type="ECO:0000259" key="6">
    <source>
        <dbReference type="Pfam" id="PF01494"/>
    </source>
</evidence>
<comment type="caution">
    <text evidence="7">The sequence shown here is derived from an EMBL/GenBank/DDBJ whole genome shotgun (WGS) entry which is preliminary data.</text>
</comment>
<dbReference type="PANTHER" id="PTHR13789">
    <property type="entry name" value="MONOOXYGENASE"/>
    <property type="match status" value="1"/>
</dbReference>
<dbReference type="SUPFAM" id="SSF51905">
    <property type="entry name" value="FAD/NAD(P)-binding domain"/>
    <property type="match status" value="1"/>
</dbReference>
<sequence length="396" mass="42756">MTKRRAVIAGGGIGGLACGLALAQTGWEVEVLEQAPELAEVGAGIQVSPNGMAMLDRLGVTPMIEETLFEPEAIELRMGRTGRRVFRLPMKGYAQARWGKRFIQIHRADLHNALARALHAQPSAQLRTGAKITGYVRERGGASVYLERGDRVFGDLLVGADGVRSEIRQQMCGADRARFTGNVAWRSVVPVAALGDLAPPPFGVIWAGRGKHAVTTRVRGGAYVNFVGIVEQDDWTEEGWSIPGKIEDALADFGAWQPCLRAVLEASNGLFRWALYGRPPLATWCDGPVTLLGDAAHPMLPSMAQGAVMALEDAVVLADVLSGEPDRARAVQAYEAKRKPRVTRVQERSASNARMFHRHTGLGQLATYGPMAAASRLSVGAIQRQQDWIYGFNAAG</sequence>
<keyword evidence="2" id="KW-0285">Flavoprotein</keyword>
<keyword evidence="8" id="KW-1185">Reference proteome</keyword>
<dbReference type="Pfam" id="PF01494">
    <property type="entry name" value="FAD_binding_3"/>
    <property type="match status" value="1"/>
</dbReference>
<evidence type="ECO:0000313" key="8">
    <source>
        <dbReference type="Proteomes" id="UP000015351"/>
    </source>
</evidence>
<dbReference type="SUPFAM" id="SSF54373">
    <property type="entry name" value="FAD-linked reductases, C-terminal domain"/>
    <property type="match status" value="1"/>
</dbReference>
<dbReference type="InterPro" id="IPR002938">
    <property type="entry name" value="FAD-bd"/>
</dbReference>
<dbReference type="HOGENOM" id="CLU_009665_19_5_5"/>
<feature type="domain" description="FAD-binding" evidence="6">
    <location>
        <begin position="6"/>
        <end position="348"/>
    </location>
</feature>
<evidence type="ECO:0000256" key="1">
    <source>
        <dbReference type="ARBA" id="ARBA00001974"/>
    </source>
</evidence>
<dbReference type="Gene3D" id="3.50.50.60">
    <property type="entry name" value="FAD/NAD(P)-binding domain"/>
    <property type="match status" value="1"/>
</dbReference>
<name>S9RLG7_9RHOB</name>
<dbReference type="STRING" id="1123360.thalar_01786"/>
<evidence type="ECO:0000256" key="3">
    <source>
        <dbReference type="ARBA" id="ARBA00022827"/>
    </source>
</evidence>
<accession>S9RLG7</accession>
<dbReference type="GO" id="GO:0018658">
    <property type="term" value="F:salicylate 1-monooxygenase activity"/>
    <property type="evidence" value="ECO:0007669"/>
    <property type="project" value="UniProtKB-EC"/>
</dbReference>
<dbReference type="InterPro" id="IPR050493">
    <property type="entry name" value="FAD-dep_Monooxygenase_BioMet"/>
</dbReference>
<keyword evidence="4 7" id="KW-0560">Oxidoreductase</keyword>
<keyword evidence="3" id="KW-0274">FAD</keyword>
<dbReference type="Proteomes" id="UP000015351">
    <property type="component" value="Unassembled WGS sequence"/>
</dbReference>
<comment type="cofactor">
    <cofactor evidence="1">
        <name>FAD</name>
        <dbReference type="ChEBI" id="CHEBI:57692"/>
    </cofactor>
</comment>
<dbReference type="AlphaFoldDB" id="S9RLG7"/>
<keyword evidence="5" id="KW-0503">Monooxygenase</keyword>
<evidence type="ECO:0000256" key="5">
    <source>
        <dbReference type="ARBA" id="ARBA00023033"/>
    </source>
</evidence>
<dbReference type="PRINTS" id="PR00420">
    <property type="entry name" value="RNGMNOXGNASE"/>
</dbReference>
<organism evidence="7 8">
    <name type="scientific">Litoreibacter arenae DSM 19593</name>
    <dbReference type="NCBI Taxonomy" id="1123360"/>
    <lineage>
        <taxon>Bacteria</taxon>
        <taxon>Pseudomonadati</taxon>
        <taxon>Pseudomonadota</taxon>
        <taxon>Alphaproteobacteria</taxon>
        <taxon>Rhodobacterales</taxon>
        <taxon>Roseobacteraceae</taxon>
        <taxon>Litoreibacter</taxon>
    </lineage>
</organism>
<evidence type="ECO:0000313" key="7">
    <source>
        <dbReference type="EMBL" id="EPX78970.1"/>
    </source>
</evidence>
<dbReference type="PANTHER" id="PTHR13789:SF318">
    <property type="entry name" value="GERANYLGERANYL DIPHOSPHATE REDUCTASE"/>
    <property type="match status" value="1"/>
</dbReference>
<dbReference type="GO" id="GO:0071949">
    <property type="term" value="F:FAD binding"/>
    <property type="evidence" value="ECO:0007669"/>
    <property type="project" value="InterPro"/>
</dbReference>
<gene>
    <name evidence="7" type="ORF">thalar_01786</name>
</gene>
<protein>
    <submittedName>
        <fullName evidence="7">Salicylate hydroxylase</fullName>
        <ecNumber evidence="7">1.14.13.1</ecNumber>
    </submittedName>
</protein>
<reference evidence="8" key="1">
    <citation type="journal article" date="2013" name="Stand. Genomic Sci.">
        <title>Genome sequence of the Litoreibacter arenae type strain (DSM 19593(T)), a member of the Roseobacter clade isolated from sea sand.</title>
        <authorList>
            <person name="Riedel T."/>
            <person name="Fiebig A."/>
            <person name="Petersen J."/>
            <person name="Gronow S."/>
            <person name="Kyrpides N.C."/>
            <person name="Goker M."/>
            <person name="Klenk H.P."/>
        </authorList>
    </citation>
    <scope>NUCLEOTIDE SEQUENCE [LARGE SCALE GENOMIC DNA]</scope>
    <source>
        <strain evidence="8">DSM 19593</strain>
    </source>
</reference>
<proteinExistence type="predicted"/>
<dbReference type="PROSITE" id="PS51257">
    <property type="entry name" value="PROKAR_LIPOPROTEIN"/>
    <property type="match status" value="1"/>
</dbReference>